<feature type="compositionally biased region" description="Basic and acidic residues" evidence="4">
    <location>
        <begin position="86"/>
        <end position="101"/>
    </location>
</feature>
<comment type="caution">
    <text evidence="6">The sequence shown here is derived from an EMBL/GenBank/DDBJ whole genome shotgun (WGS) entry which is preliminary data.</text>
</comment>
<keyword evidence="3" id="KW-0539">Nucleus</keyword>
<keyword evidence="7" id="KW-1185">Reference proteome</keyword>
<accession>A0ABR0ENH1</accession>
<feature type="compositionally biased region" description="Polar residues" evidence="4">
    <location>
        <begin position="111"/>
        <end position="120"/>
    </location>
</feature>
<dbReference type="CDD" id="cd12148">
    <property type="entry name" value="fungal_TF_MHR"/>
    <property type="match status" value="1"/>
</dbReference>
<dbReference type="PANTHER" id="PTHR31001:SF85">
    <property type="entry name" value="ZN(II)2CYS6 TRANSCRIPTION FACTOR (EUROFUNG)"/>
    <property type="match status" value="1"/>
</dbReference>
<proteinExistence type="predicted"/>
<evidence type="ECO:0000313" key="6">
    <source>
        <dbReference type="EMBL" id="KAK4503052.1"/>
    </source>
</evidence>
<feature type="region of interest" description="Disordered" evidence="4">
    <location>
        <begin position="54"/>
        <end position="146"/>
    </location>
</feature>
<gene>
    <name evidence="6" type="ORF">PRZ48_006479</name>
</gene>
<name>A0ABR0ENH1_ZASCE</name>
<sequence>MTTTQQAQQQQQPPRLVPIAPAASANASPSQQNGGEEEPHMQFTCVTCARRKVKCDKTGPPCSTCKKARQECFYQEPPPRKRKRKPVDELQERVDKYEKLLKQNGILPPNDTENSPSEASPGNGGSADKSSATVKPKKSTGTLLKGAGKTRYIDSNIWRTLGEDLHPSSDEEDNYEQQAPATTTVEAVDPVSAAFLGQSAHSPSLLDLHPTYDVAMKLWKQYLKNIDPIVKIVHVPTTLEMLQRSSANPSTMSKVNECLLFSIYHFAISASSEKECVALFGPQWRYMKKTYHDATRQALVGVHFLRTTELAVLQAYMLLLLSMRNDYDPHTFWILTGIAVRIAQRMGLHRDGEELGLNPFDVQMRRRVFWQLLPLDGLSGQLSGTGIAIAADSWDTKQPLNLEDEDIWPGMETPPVERKGATSMIFILARTEIGRFHQKIRPALGPNAGNWGVVWEAKDVPEIQDALRDLENDLEEKYVRYCDISVPIQVLCIAMARGAINSARLRIRRPRAKTTEGISIAERRELYAMADKVLGHDLAVQQNASLDRFNWHMRQFFQWDPLITVLQEARQPDCVIDPETLWSKVELIYSVHPELFVQKRSIDVALNRLTVKSWDAMQANNLYPTPEPAFVTSLREAMMRREASRQNTETPKQNVNVFDPSLDASSDMPAANYINYNPVLGYNNMNLGPMENMNADIDWLFWDQMLMQNPDPLPMS</sequence>
<protein>
    <recommendedName>
        <fullName evidence="5">Zn(2)-C6 fungal-type domain-containing protein</fullName>
    </recommendedName>
</protein>
<dbReference type="SMART" id="SM00906">
    <property type="entry name" value="Fungal_trans"/>
    <property type="match status" value="1"/>
</dbReference>
<feature type="compositionally biased region" description="Low complexity" evidence="4">
    <location>
        <begin position="1"/>
        <end position="12"/>
    </location>
</feature>
<dbReference type="CDD" id="cd00067">
    <property type="entry name" value="GAL4"/>
    <property type="match status" value="1"/>
</dbReference>
<dbReference type="SMART" id="SM00066">
    <property type="entry name" value="GAL4"/>
    <property type="match status" value="1"/>
</dbReference>
<dbReference type="InterPro" id="IPR050613">
    <property type="entry name" value="Sec_Metabolite_Reg"/>
</dbReference>
<reference evidence="6 7" key="1">
    <citation type="journal article" date="2023" name="G3 (Bethesda)">
        <title>A chromosome-level genome assembly of Zasmidium syzygii isolated from banana leaves.</title>
        <authorList>
            <person name="van Westerhoven A.C."/>
            <person name="Mehrabi R."/>
            <person name="Talebi R."/>
            <person name="Steentjes M.B.F."/>
            <person name="Corcolon B."/>
            <person name="Chong P.A."/>
            <person name="Kema G.H.J."/>
            <person name="Seidl M.F."/>
        </authorList>
    </citation>
    <scope>NUCLEOTIDE SEQUENCE [LARGE SCALE GENOMIC DNA]</scope>
    <source>
        <strain evidence="6 7">P124</strain>
    </source>
</reference>
<dbReference type="Proteomes" id="UP001305779">
    <property type="component" value="Unassembled WGS sequence"/>
</dbReference>
<dbReference type="Pfam" id="PF00172">
    <property type="entry name" value="Zn_clus"/>
    <property type="match status" value="1"/>
</dbReference>
<evidence type="ECO:0000313" key="7">
    <source>
        <dbReference type="Proteomes" id="UP001305779"/>
    </source>
</evidence>
<dbReference type="InterPro" id="IPR001138">
    <property type="entry name" value="Zn2Cys6_DnaBD"/>
</dbReference>
<evidence type="ECO:0000256" key="1">
    <source>
        <dbReference type="ARBA" id="ARBA00004123"/>
    </source>
</evidence>
<dbReference type="Pfam" id="PF04082">
    <property type="entry name" value="Fungal_trans"/>
    <property type="match status" value="1"/>
</dbReference>
<dbReference type="PANTHER" id="PTHR31001">
    <property type="entry name" value="UNCHARACTERIZED TRANSCRIPTIONAL REGULATORY PROTEIN"/>
    <property type="match status" value="1"/>
</dbReference>
<dbReference type="Gene3D" id="4.10.240.10">
    <property type="entry name" value="Zn(2)-C6 fungal-type DNA-binding domain"/>
    <property type="match status" value="1"/>
</dbReference>
<organism evidence="6 7">
    <name type="scientific">Zasmidium cellare</name>
    <name type="common">Wine cellar mold</name>
    <name type="synonym">Racodium cellare</name>
    <dbReference type="NCBI Taxonomy" id="395010"/>
    <lineage>
        <taxon>Eukaryota</taxon>
        <taxon>Fungi</taxon>
        <taxon>Dikarya</taxon>
        <taxon>Ascomycota</taxon>
        <taxon>Pezizomycotina</taxon>
        <taxon>Dothideomycetes</taxon>
        <taxon>Dothideomycetidae</taxon>
        <taxon>Mycosphaerellales</taxon>
        <taxon>Mycosphaerellaceae</taxon>
        <taxon>Zasmidium</taxon>
    </lineage>
</organism>
<evidence type="ECO:0000256" key="2">
    <source>
        <dbReference type="ARBA" id="ARBA00022723"/>
    </source>
</evidence>
<feature type="domain" description="Zn(2)-C6 fungal-type" evidence="5">
    <location>
        <begin position="44"/>
        <end position="74"/>
    </location>
</feature>
<dbReference type="InterPro" id="IPR036864">
    <property type="entry name" value="Zn2-C6_fun-type_DNA-bd_sf"/>
</dbReference>
<dbReference type="PROSITE" id="PS00463">
    <property type="entry name" value="ZN2_CY6_FUNGAL_1"/>
    <property type="match status" value="1"/>
</dbReference>
<evidence type="ECO:0000256" key="3">
    <source>
        <dbReference type="ARBA" id="ARBA00023242"/>
    </source>
</evidence>
<dbReference type="PROSITE" id="PS50048">
    <property type="entry name" value="ZN2_CY6_FUNGAL_2"/>
    <property type="match status" value="1"/>
</dbReference>
<dbReference type="InterPro" id="IPR007219">
    <property type="entry name" value="XnlR_reg_dom"/>
</dbReference>
<dbReference type="EMBL" id="JAXOVC010000004">
    <property type="protein sequence ID" value="KAK4503052.1"/>
    <property type="molecule type" value="Genomic_DNA"/>
</dbReference>
<feature type="region of interest" description="Disordered" evidence="4">
    <location>
        <begin position="1"/>
        <end position="39"/>
    </location>
</feature>
<evidence type="ECO:0000259" key="5">
    <source>
        <dbReference type="PROSITE" id="PS50048"/>
    </source>
</evidence>
<keyword evidence="2" id="KW-0479">Metal-binding</keyword>
<comment type="subcellular location">
    <subcellularLocation>
        <location evidence="1">Nucleus</location>
    </subcellularLocation>
</comment>
<feature type="compositionally biased region" description="Low complexity" evidence="4">
    <location>
        <begin position="20"/>
        <end position="33"/>
    </location>
</feature>
<evidence type="ECO:0000256" key="4">
    <source>
        <dbReference type="SAM" id="MobiDB-lite"/>
    </source>
</evidence>
<dbReference type="SUPFAM" id="SSF57701">
    <property type="entry name" value="Zn2/Cys6 DNA-binding domain"/>
    <property type="match status" value="1"/>
</dbReference>